<dbReference type="EMBL" id="CP151651">
    <property type="protein sequence ID" value="WZP09658.1"/>
    <property type="molecule type" value="Genomic_DNA"/>
</dbReference>
<evidence type="ECO:0000256" key="1">
    <source>
        <dbReference type="SAM" id="MobiDB-lite"/>
    </source>
</evidence>
<evidence type="ECO:0000313" key="2">
    <source>
        <dbReference type="EMBL" id="WZP09658.1"/>
    </source>
</evidence>
<gene>
    <name evidence="2" type="ORF">AADC60_11155</name>
</gene>
<name>A0ABZ2ZNL8_9BACI</name>
<proteinExistence type="predicted"/>
<dbReference type="RefSeq" id="WP_157380155.1">
    <property type="nucleotide sequence ID" value="NZ_CP151651.1"/>
</dbReference>
<protein>
    <submittedName>
        <fullName evidence="2">Uncharacterized protein</fullName>
    </submittedName>
</protein>
<feature type="region of interest" description="Disordered" evidence="1">
    <location>
        <begin position="1"/>
        <end position="26"/>
    </location>
</feature>
<reference evidence="2 3" key="1">
    <citation type="submission" date="2024-04" db="EMBL/GenBank/DDBJ databases">
        <title>Screening of coral probiotics and analysis of their probiotic properties.</title>
        <authorList>
            <person name="Wang S."/>
        </authorList>
    </citation>
    <scope>NUCLEOTIDE SEQUENCE [LARGE SCALE GENOMIC DNA]</scope>
    <source>
        <strain evidence="2 3">GXU-Z9</strain>
    </source>
</reference>
<keyword evidence="3" id="KW-1185">Reference proteome</keyword>
<evidence type="ECO:0000313" key="3">
    <source>
        <dbReference type="Proteomes" id="UP001472074"/>
    </source>
</evidence>
<sequence>MSPNLGHLRDRRGRNQSELAISLEGEETNGDMFKECRLWKMHKGQGQSSAAVTGLE</sequence>
<accession>A0ABZ2ZNL8</accession>
<organism evidence="2 3">
    <name type="scientific">Cytobacillus pseudoceanisediminis</name>
    <dbReference type="NCBI Taxonomy" id="3051614"/>
    <lineage>
        <taxon>Bacteria</taxon>
        <taxon>Bacillati</taxon>
        <taxon>Bacillota</taxon>
        <taxon>Bacilli</taxon>
        <taxon>Bacillales</taxon>
        <taxon>Bacillaceae</taxon>
        <taxon>Cytobacillus</taxon>
    </lineage>
</organism>
<dbReference type="Proteomes" id="UP001472074">
    <property type="component" value="Chromosome"/>
</dbReference>